<accession>A0A0E9VCD6</accession>
<protein>
    <submittedName>
        <fullName evidence="1">Uncharacterized protein</fullName>
    </submittedName>
</protein>
<dbReference type="AlphaFoldDB" id="A0A0E9VCD6"/>
<proteinExistence type="predicted"/>
<reference evidence="1" key="2">
    <citation type="journal article" date="2015" name="Fish Shellfish Immunol.">
        <title>Early steps in the European eel (Anguilla anguilla)-Vibrio vulnificus interaction in the gills: Role of the RtxA13 toxin.</title>
        <authorList>
            <person name="Callol A."/>
            <person name="Pajuelo D."/>
            <person name="Ebbesson L."/>
            <person name="Teles M."/>
            <person name="MacKenzie S."/>
            <person name="Amaro C."/>
        </authorList>
    </citation>
    <scope>NUCLEOTIDE SEQUENCE</scope>
</reference>
<dbReference type="EMBL" id="GBXM01032891">
    <property type="protein sequence ID" value="JAH75686.1"/>
    <property type="molecule type" value="Transcribed_RNA"/>
</dbReference>
<organism evidence="1">
    <name type="scientific">Anguilla anguilla</name>
    <name type="common">European freshwater eel</name>
    <name type="synonym">Muraena anguilla</name>
    <dbReference type="NCBI Taxonomy" id="7936"/>
    <lineage>
        <taxon>Eukaryota</taxon>
        <taxon>Metazoa</taxon>
        <taxon>Chordata</taxon>
        <taxon>Craniata</taxon>
        <taxon>Vertebrata</taxon>
        <taxon>Euteleostomi</taxon>
        <taxon>Actinopterygii</taxon>
        <taxon>Neopterygii</taxon>
        <taxon>Teleostei</taxon>
        <taxon>Anguilliformes</taxon>
        <taxon>Anguillidae</taxon>
        <taxon>Anguilla</taxon>
    </lineage>
</organism>
<evidence type="ECO:0000313" key="1">
    <source>
        <dbReference type="EMBL" id="JAH75686.1"/>
    </source>
</evidence>
<sequence>MSPKIMKWYLSVYSQDITDRSHVTSQMQQQLKVCHLSK</sequence>
<reference evidence="1" key="1">
    <citation type="submission" date="2014-11" db="EMBL/GenBank/DDBJ databases">
        <authorList>
            <person name="Amaro Gonzalez C."/>
        </authorList>
    </citation>
    <scope>NUCLEOTIDE SEQUENCE</scope>
</reference>
<name>A0A0E9VCD6_ANGAN</name>